<proteinExistence type="predicted"/>
<comment type="caution">
    <text evidence="1">The sequence shown here is derived from an EMBL/GenBank/DDBJ whole genome shotgun (WGS) entry which is preliminary data.</text>
</comment>
<dbReference type="Proteomes" id="UP000805193">
    <property type="component" value="Unassembled WGS sequence"/>
</dbReference>
<sequence>CGISLLTLCYTVISQNFLRYRTVASGISNAGVTLGSFLYPPLVQFFFDGTFLCPLVIYKEASDVKFLVAVNDNSHDNKRFFSNRRRIIMNQPAHVNMAMKLPPTAFGGASHRHLIY</sequence>
<gene>
    <name evidence="1" type="ORF">HPB47_024107</name>
</gene>
<name>A0AC60Q7H9_IXOPE</name>
<dbReference type="EMBL" id="JABSTQ010009460">
    <property type="protein sequence ID" value="KAG0428949.1"/>
    <property type="molecule type" value="Genomic_DNA"/>
</dbReference>
<evidence type="ECO:0000313" key="2">
    <source>
        <dbReference type="Proteomes" id="UP000805193"/>
    </source>
</evidence>
<keyword evidence="2" id="KW-1185">Reference proteome</keyword>
<protein>
    <submittedName>
        <fullName evidence="1">Uncharacterized protein</fullName>
    </submittedName>
</protein>
<feature type="non-terminal residue" evidence="1">
    <location>
        <position position="1"/>
    </location>
</feature>
<reference evidence="1 2" key="1">
    <citation type="journal article" date="2020" name="Cell">
        <title>Large-Scale Comparative Analyses of Tick Genomes Elucidate Their Genetic Diversity and Vector Capacities.</title>
        <authorList>
            <consortium name="Tick Genome and Microbiome Consortium (TIGMIC)"/>
            <person name="Jia N."/>
            <person name="Wang J."/>
            <person name="Shi W."/>
            <person name="Du L."/>
            <person name="Sun Y."/>
            <person name="Zhan W."/>
            <person name="Jiang J.F."/>
            <person name="Wang Q."/>
            <person name="Zhang B."/>
            <person name="Ji P."/>
            <person name="Bell-Sakyi L."/>
            <person name="Cui X.M."/>
            <person name="Yuan T.T."/>
            <person name="Jiang B.G."/>
            <person name="Yang W.F."/>
            <person name="Lam T.T."/>
            <person name="Chang Q.C."/>
            <person name="Ding S.J."/>
            <person name="Wang X.J."/>
            <person name="Zhu J.G."/>
            <person name="Ruan X.D."/>
            <person name="Zhao L."/>
            <person name="Wei J.T."/>
            <person name="Ye R.Z."/>
            <person name="Que T.C."/>
            <person name="Du C.H."/>
            <person name="Zhou Y.H."/>
            <person name="Cheng J.X."/>
            <person name="Dai P.F."/>
            <person name="Guo W.B."/>
            <person name="Han X.H."/>
            <person name="Huang E.J."/>
            <person name="Li L.F."/>
            <person name="Wei W."/>
            <person name="Gao Y.C."/>
            <person name="Liu J.Z."/>
            <person name="Shao H.Z."/>
            <person name="Wang X."/>
            <person name="Wang C.C."/>
            <person name="Yang T.C."/>
            <person name="Huo Q.B."/>
            <person name="Li W."/>
            <person name="Chen H.Y."/>
            <person name="Chen S.E."/>
            <person name="Zhou L.G."/>
            <person name="Ni X.B."/>
            <person name="Tian J.H."/>
            <person name="Sheng Y."/>
            <person name="Liu T."/>
            <person name="Pan Y.S."/>
            <person name="Xia L.Y."/>
            <person name="Li J."/>
            <person name="Zhao F."/>
            <person name="Cao W.C."/>
        </authorList>
    </citation>
    <scope>NUCLEOTIDE SEQUENCE [LARGE SCALE GENOMIC DNA]</scope>
    <source>
        <strain evidence="1">Iper-2018</strain>
    </source>
</reference>
<evidence type="ECO:0000313" key="1">
    <source>
        <dbReference type="EMBL" id="KAG0428949.1"/>
    </source>
</evidence>
<accession>A0AC60Q7H9</accession>
<organism evidence="1 2">
    <name type="scientific">Ixodes persulcatus</name>
    <name type="common">Taiga tick</name>
    <dbReference type="NCBI Taxonomy" id="34615"/>
    <lineage>
        <taxon>Eukaryota</taxon>
        <taxon>Metazoa</taxon>
        <taxon>Ecdysozoa</taxon>
        <taxon>Arthropoda</taxon>
        <taxon>Chelicerata</taxon>
        <taxon>Arachnida</taxon>
        <taxon>Acari</taxon>
        <taxon>Parasitiformes</taxon>
        <taxon>Ixodida</taxon>
        <taxon>Ixodoidea</taxon>
        <taxon>Ixodidae</taxon>
        <taxon>Ixodinae</taxon>
        <taxon>Ixodes</taxon>
    </lineage>
</organism>